<reference evidence="2" key="1">
    <citation type="submission" date="2018-02" db="EMBL/GenBank/DDBJ databases">
        <title>Rhizophora mucronata_Transcriptome.</title>
        <authorList>
            <person name="Meera S.P."/>
            <person name="Sreeshan A."/>
            <person name="Augustine A."/>
        </authorList>
    </citation>
    <scope>NUCLEOTIDE SEQUENCE</scope>
    <source>
        <tissue evidence="2">Leaf</tissue>
    </source>
</reference>
<name>A0A2P2P264_RHIMU</name>
<keyword evidence="1" id="KW-0472">Membrane</keyword>
<dbReference type="EMBL" id="GGEC01068249">
    <property type="protein sequence ID" value="MBX48733.1"/>
    <property type="molecule type" value="Transcribed_RNA"/>
</dbReference>
<accession>A0A2P2P264</accession>
<keyword evidence="1" id="KW-1133">Transmembrane helix</keyword>
<organism evidence="2">
    <name type="scientific">Rhizophora mucronata</name>
    <name type="common">Asiatic mangrove</name>
    <dbReference type="NCBI Taxonomy" id="61149"/>
    <lineage>
        <taxon>Eukaryota</taxon>
        <taxon>Viridiplantae</taxon>
        <taxon>Streptophyta</taxon>
        <taxon>Embryophyta</taxon>
        <taxon>Tracheophyta</taxon>
        <taxon>Spermatophyta</taxon>
        <taxon>Magnoliopsida</taxon>
        <taxon>eudicotyledons</taxon>
        <taxon>Gunneridae</taxon>
        <taxon>Pentapetalae</taxon>
        <taxon>rosids</taxon>
        <taxon>fabids</taxon>
        <taxon>Malpighiales</taxon>
        <taxon>Rhizophoraceae</taxon>
        <taxon>Rhizophora</taxon>
    </lineage>
</organism>
<evidence type="ECO:0000313" key="2">
    <source>
        <dbReference type="EMBL" id="MBX48733.1"/>
    </source>
</evidence>
<dbReference type="AlphaFoldDB" id="A0A2P2P264"/>
<keyword evidence="1" id="KW-0812">Transmembrane</keyword>
<proteinExistence type="predicted"/>
<evidence type="ECO:0000256" key="1">
    <source>
        <dbReference type="SAM" id="Phobius"/>
    </source>
</evidence>
<feature type="transmembrane region" description="Helical" evidence="1">
    <location>
        <begin position="28"/>
        <end position="48"/>
    </location>
</feature>
<protein>
    <submittedName>
        <fullName evidence="2">Uncharacterized protein</fullName>
    </submittedName>
</protein>
<sequence>MPVYVTASATCADLIAINVIWHALMSVYYHKELVHITCYVFFLSFYLVKPSN</sequence>